<evidence type="ECO:0000313" key="2">
    <source>
        <dbReference type="Proteomes" id="UP000319824"/>
    </source>
</evidence>
<dbReference type="AlphaFoldDB" id="A0A559SP24"/>
<dbReference type="RefSeq" id="WP_022715452.1">
    <property type="nucleotide sequence ID" value="NZ_ATTQ01000007.1"/>
</dbReference>
<gene>
    <name evidence="1" type="ORF">BCL32_4313</name>
</gene>
<organism evidence="1 2">
    <name type="scientific">Rhizobium mongolense USDA 1844</name>
    <dbReference type="NCBI Taxonomy" id="1079460"/>
    <lineage>
        <taxon>Bacteria</taxon>
        <taxon>Pseudomonadati</taxon>
        <taxon>Pseudomonadota</taxon>
        <taxon>Alphaproteobacteria</taxon>
        <taxon>Hyphomicrobiales</taxon>
        <taxon>Rhizobiaceae</taxon>
        <taxon>Rhizobium/Agrobacterium group</taxon>
        <taxon>Rhizobium</taxon>
    </lineage>
</organism>
<dbReference type="Proteomes" id="UP000319824">
    <property type="component" value="Unassembled WGS sequence"/>
</dbReference>
<proteinExistence type="predicted"/>
<accession>A0A559SP24</accession>
<dbReference type="EMBL" id="VISO01000003">
    <property type="protein sequence ID" value="TVZ64109.1"/>
    <property type="molecule type" value="Genomic_DNA"/>
</dbReference>
<comment type="caution">
    <text evidence="1">The sequence shown here is derived from an EMBL/GenBank/DDBJ whole genome shotgun (WGS) entry which is preliminary data.</text>
</comment>
<reference evidence="1 2" key="1">
    <citation type="submission" date="2019-06" db="EMBL/GenBank/DDBJ databases">
        <title>Pac Bio to generate improved reference genome sequences for organisms with transposon mutant libraries (support for FEBA project).</title>
        <authorList>
            <person name="Blow M."/>
        </authorList>
    </citation>
    <scope>NUCLEOTIDE SEQUENCE [LARGE SCALE GENOMIC DNA]</scope>
    <source>
        <strain evidence="1 2">USDA 1844</strain>
    </source>
</reference>
<evidence type="ECO:0000313" key="1">
    <source>
        <dbReference type="EMBL" id="TVZ64109.1"/>
    </source>
</evidence>
<name>A0A559SP24_9HYPH</name>
<sequence length="118" mass="13651">MSIEIRFYIVGDDGELQSDSVLPLSHFGSCPQIGDVICETLRGEAEFYSVEGRYFVQHTGSFGWAVILRKREQTLFERKLLDVWADDDDFWAEVDREEDAKKERELRAMLTSKGKRKG</sequence>
<protein>
    <submittedName>
        <fullName evidence="1">Uncharacterized protein</fullName>
    </submittedName>
</protein>